<dbReference type="AlphaFoldDB" id="A0A0A9D937"/>
<reference evidence="1" key="2">
    <citation type="journal article" date="2015" name="Data Brief">
        <title>Shoot transcriptome of the giant reed, Arundo donax.</title>
        <authorList>
            <person name="Barrero R.A."/>
            <person name="Guerrero F.D."/>
            <person name="Moolhuijzen P."/>
            <person name="Goolsby J.A."/>
            <person name="Tidwell J."/>
            <person name="Bellgard S.E."/>
            <person name="Bellgard M.I."/>
        </authorList>
    </citation>
    <scope>NUCLEOTIDE SEQUENCE</scope>
    <source>
        <tissue evidence="1">Shoot tissue taken approximately 20 cm above the soil surface</tissue>
    </source>
</reference>
<dbReference type="EMBL" id="GBRH01214707">
    <property type="protein sequence ID" value="JAD83188.1"/>
    <property type="molecule type" value="Transcribed_RNA"/>
</dbReference>
<name>A0A0A9D937_ARUDO</name>
<sequence length="45" mass="5441">MRRLYQIISELLEAHAMIYASMDTKILLKRSQVFQEVEERNFLLI</sequence>
<reference evidence="1" key="1">
    <citation type="submission" date="2014-09" db="EMBL/GenBank/DDBJ databases">
        <authorList>
            <person name="Magalhaes I.L.F."/>
            <person name="Oliveira U."/>
            <person name="Santos F.R."/>
            <person name="Vidigal T.H.D.A."/>
            <person name="Brescovit A.D."/>
            <person name="Santos A.J."/>
        </authorList>
    </citation>
    <scope>NUCLEOTIDE SEQUENCE</scope>
    <source>
        <tissue evidence="1">Shoot tissue taken approximately 20 cm above the soil surface</tissue>
    </source>
</reference>
<proteinExistence type="predicted"/>
<evidence type="ECO:0000313" key="1">
    <source>
        <dbReference type="EMBL" id="JAD83188.1"/>
    </source>
</evidence>
<protein>
    <submittedName>
        <fullName evidence="1">Uncharacterized protein</fullName>
    </submittedName>
</protein>
<accession>A0A0A9D937</accession>
<organism evidence="1">
    <name type="scientific">Arundo donax</name>
    <name type="common">Giant reed</name>
    <name type="synonym">Donax arundinaceus</name>
    <dbReference type="NCBI Taxonomy" id="35708"/>
    <lineage>
        <taxon>Eukaryota</taxon>
        <taxon>Viridiplantae</taxon>
        <taxon>Streptophyta</taxon>
        <taxon>Embryophyta</taxon>
        <taxon>Tracheophyta</taxon>
        <taxon>Spermatophyta</taxon>
        <taxon>Magnoliopsida</taxon>
        <taxon>Liliopsida</taxon>
        <taxon>Poales</taxon>
        <taxon>Poaceae</taxon>
        <taxon>PACMAD clade</taxon>
        <taxon>Arundinoideae</taxon>
        <taxon>Arundineae</taxon>
        <taxon>Arundo</taxon>
    </lineage>
</organism>